<protein>
    <recommendedName>
        <fullName evidence="7">Cytochrome c domain-containing protein</fullName>
    </recommendedName>
</protein>
<evidence type="ECO:0000256" key="1">
    <source>
        <dbReference type="ARBA" id="ARBA00022448"/>
    </source>
</evidence>
<dbReference type="PRINTS" id="PR00607">
    <property type="entry name" value="CYTCHROMECIE"/>
</dbReference>
<evidence type="ECO:0000313" key="9">
    <source>
        <dbReference type="Proteomes" id="UP000227088"/>
    </source>
</evidence>
<sequence length="102" mass="11000">MHLKFILSILLLNVSLTSWAIDPFTVELYDSSCTICHGGGVGGAPKSFDAKVWAERLAKGNDVLLGNIISGFNGMPPLGMCSDCTKEDFVDLIGYMSTEKPE</sequence>
<dbReference type="SUPFAM" id="SSF46626">
    <property type="entry name" value="Cytochrome c"/>
    <property type="match status" value="1"/>
</dbReference>
<dbReference type="Gene3D" id="1.10.760.10">
    <property type="entry name" value="Cytochrome c-like domain"/>
    <property type="match status" value="1"/>
</dbReference>
<feature type="chain" id="PRO_5012193026" description="Cytochrome c domain-containing protein" evidence="6">
    <location>
        <begin position="21"/>
        <end position="102"/>
    </location>
</feature>
<evidence type="ECO:0000313" key="8">
    <source>
        <dbReference type="EMBL" id="OUS35541.1"/>
    </source>
</evidence>
<keyword evidence="3" id="KW-0479">Metal-binding</keyword>
<dbReference type="GO" id="GO:0020037">
    <property type="term" value="F:heme binding"/>
    <property type="evidence" value="ECO:0007669"/>
    <property type="project" value="InterPro"/>
</dbReference>
<evidence type="ECO:0000256" key="6">
    <source>
        <dbReference type="SAM" id="SignalP"/>
    </source>
</evidence>
<dbReference type="InterPro" id="IPR036909">
    <property type="entry name" value="Cyt_c-like_dom_sf"/>
</dbReference>
<keyword evidence="2" id="KW-0349">Heme</keyword>
<keyword evidence="5" id="KW-0408">Iron</keyword>
<evidence type="ECO:0000256" key="3">
    <source>
        <dbReference type="ARBA" id="ARBA00022723"/>
    </source>
</evidence>
<dbReference type="Pfam" id="PF13442">
    <property type="entry name" value="Cytochrome_CBB3"/>
    <property type="match status" value="1"/>
</dbReference>
<evidence type="ECO:0000256" key="5">
    <source>
        <dbReference type="ARBA" id="ARBA00023004"/>
    </source>
</evidence>
<dbReference type="InterPro" id="IPR009056">
    <property type="entry name" value="Cyt_c-like_dom"/>
</dbReference>
<keyword evidence="6" id="KW-0732">Signal</keyword>
<feature type="domain" description="Cytochrome c" evidence="7">
    <location>
        <begin position="27"/>
        <end position="96"/>
    </location>
</feature>
<dbReference type="AlphaFoldDB" id="A0A1Y5HE73"/>
<accession>A0A1Y5HE73</accession>
<keyword evidence="1" id="KW-0813">Transport</keyword>
<organism evidence="8 9">
    <name type="scientific">Oleispira antarctica</name>
    <dbReference type="NCBI Taxonomy" id="188908"/>
    <lineage>
        <taxon>Bacteria</taxon>
        <taxon>Pseudomonadati</taxon>
        <taxon>Pseudomonadota</taxon>
        <taxon>Gammaproteobacteria</taxon>
        <taxon>Oceanospirillales</taxon>
        <taxon>Oceanospirillaceae</taxon>
        <taxon>Oleispira</taxon>
    </lineage>
</organism>
<dbReference type="GO" id="GO:0005506">
    <property type="term" value="F:iron ion binding"/>
    <property type="evidence" value="ECO:0007669"/>
    <property type="project" value="InterPro"/>
</dbReference>
<proteinExistence type="predicted"/>
<evidence type="ECO:0000256" key="4">
    <source>
        <dbReference type="ARBA" id="ARBA00022982"/>
    </source>
</evidence>
<feature type="signal peptide" evidence="6">
    <location>
        <begin position="1"/>
        <end position="20"/>
    </location>
</feature>
<dbReference type="EMBL" id="MABE01000684">
    <property type="protein sequence ID" value="OUS35541.1"/>
    <property type="molecule type" value="Genomic_DNA"/>
</dbReference>
<gene>
    <name evidence="8" type="ORF">A9R00_11980</name>
</gene>
<reference evidence="9" key="1">
    <citation type="journal article" date="2017" name="Proc. Natl. Acad. Sci. U.S.A.">
        <title>Simulation of Deepwater Horizon oil plume reveals substrate specialization within a complex community of hydrocarbon degraders.</title>
        <authorList>
            <person name="Hu P."/>
            <person name="Dubinsky E.A."/>
            <person name="Probst A.J."/>
            <person name="Wang J."/>
            <person name="Sieber C.M.K."/>
            <person name="Tom L.M."/>
            <person name="Gardinali P."/>
            <person name="Banfield J.F."/>
            <person name="Atlas R.M."/>
            <person name="Andersen G.L."/>
        </authorList>
    </citation>
    <scope>NUCLEOTIDE SEQUENCE [LARGE SCALE GENOMIC DNA]</scope>
</reference>
<dbReference type="GO" id="GO:0009055">
    <property type="term" value="F:electron transfer activity"/>
    <property type="evidence" value="ECO:0007669"/>
    <property type="project" value="InterPro"/>
</dbReference>
<name>A0A1Y5HE73_OLEAN</name>
<dbReference type="PANTHER" id="PTHR40942:SF4">
    <property type="entry name" value="CYTOCHROME C5"/>
    <property type="match status" value="1"/>
</dbReference>
<evidence type="ECO:0000256" key="2">
    <source>
        <dbReference type="ARBA" id="ARBA00022617"/>
    </source>
</evidence>
<comment type="caution">
    <text evidence="8">The sequence shown here is derived from an EMBL/GenBank/DDBJ whole genome shotgun (WGS) entry which is preliminary data.</text>
</comment>
<keyword evidence="4" id="KW-0249">Electron transport</keyword>
<evidence type="ECO:0000259" key="7">
    <source>
        <dbReference type="Pfam" id="PF13442"/>
    </source>
</evidence>
<dbReference type="InterPro" id="IPR002323">
    <property type="entry name" value="Cyt_CIE"/>
</dbReference>
<dbReference type="PANTHER" id="PTHR40942">
    <property type="match status" value="1"/>
</dbReference>
<dbReference type="Proteomes" id="UP000227088">
    <property type="component" value="Unassembled WGS sequence"/>
</dbReference>